<protein>
    <recommendedName>
        <fullName evidence="7">Signal recognition particle subunit SRP14</fullName>
    </recommendedName>
    <alternativeName>
        <fullName evidence="7">Signal recognition particle 14 kDa protein</fullName>
    </alternativeName>
</protein>
<keyword evidence="10" id="KW-1185">Reference proteome</keyword>
<reference evidence="9 10" key="1">
    <citation type="submission" date="2018-06" db="EMBL/GenBank/DDBJ databases">
        <title>Whole genome sequencing of Candida tropicalis (genome annotated by CSBL at Korea University).</title>
        <authorList>
            <person name="Ahn J."/>
        </authorList>
    </citation>
    <scope>NUCLEOTIDE SEQUENCE [LARGE SCALE GENOMIC DNA]</scope>
    <source>
        <strain evidence="9 10">ATCC 20962</strain>
    </source>
</reference>
<comment type="subcellular location">
    <subcellularLocation>
        <location evidence="1 7">Cytoplasm</location>
    </subcellularLocation>
</comment>
<keyword evidence="6 7" id="KW-0687">Ribonucleoprotein</keyword>
<sequence>MTRLDNAQFMKELTKLVQNNNGKSSIYLTQKRLTSDPQPNDLPHNVIPPTDEDKPANETTYPLLVRVAMNSSDNKKEKQNKVKISTVVENNQLDQFWADYVQVLKNGFIGLKKKDKRRAKRAK</sequence>
<keyword evidence="5 7" id="KW-0733">Signal recognition particle</keyword>
<feature type="region of interest" description="Disordered" evidence="8">
    <location>
        <begin position="32"/>
        <end position="57"/>
    </location>
</feature>
<evidence type="ECO:0000256" key="4">
    <source>
        <dbReference type="ARBA" id="ARBA00022884"/>
    </source>
</evidence>
<evidence type="ECO:0000256" key="3">
    <source>
        <dbReference type="ARBA" id="ARBA00022490"/>
    </source>
</evidence>
<dbReference type="Pfam" id="PF02290">
    <property type="entry name" value="SRP14"/>
    <property type="match status" value="1"/>
</dbReference>
<gene>
    <name evidence="9" type="primary">SRP14</name>
    <name evidence="9" type="ORF">Cantr_07311</name>
</gene>
<evidence type="ECO:0000256" key="7">
    <source>
        <dbReference type="RuleBase" id="RU368100"/>
    </source>
</evidence>
<keyword evidence="3 7" id="KW-0963">Cytoplasm</keyword>
<dbReference type="GO" id="GO:0005786">
    <property type="term" value="C:signal recognition particle, endoplasmic reticulum targeting"/>
    <property type="evidence" value="ECO:0007669"/>
    <property type="project" value="UniProtKB-UniRule"/>
</dbReference>
<evidence type="ECO:0000256" key="1">
    <source>
        <dbReference type="ARBA" id="ARBA00004496"/>
    </source>
</evidence>
<comment type="caution">
    <text evidence="9">The sequence shown here is derived from an EMBL/GenBank/DDBJ whole genome shotgun (WGS) entry which is preliminary data.</text>
</comment>
<organism evidence="9 10">
    <name type="scientific">Candida viswanathii</name>
    <dbReference type="NCBI Taxonomy" id="5486"/>
    <lineage>
        <taxon>Eukaryota</taxon>
        <taxon>Fungi</taxon>
        <taxon>Dikarya</taxon>
        <taxon>Ascomycota</taxon>
        <taxon>Saccharomycotina</taxon>
        <taxon>Pichiomycetes</taxon>
        <taxon>Debaryomycetaceae</taxon>
        <taxon>Candida/Lodderomyces clade</taxon>
        <taxon>Candida</taxon>
    </lineage>
</organism>
<dbReference type="SUPFAM" id="SSF54762">
    <property type="entry name" value="Signal recognition particle alu RNA binding heterodimer, SRP9/14"/>
    <property type="match status" value="1"/>
</dbReference>
<accession>A0A367XZ11</accession>
<dbReference type="PANTHER" id="PTHR12013">
    <property type="entry name" value="SIGNAL RECOGNITION PARTICLE 14 KD PROTEIN"/>
    <property type="match status" value="1"/>
</dbReference>
<dbReference type="GO" id="GO:0006614">
    <property type="term" value="P:SRP-dependent cotranslational protein targeting to membrane"/>
    <property type="evidence" value="ECO:0007669"/>
    <property type="project" value="UniProtKB-UniRule"/>
</dbReference>
<evidence type="ECO:0000313" key="10">
    <source>
        <dbReference type="Proteomes" id="UP000253472"/>
    </source>
</evidence>
<proteinExistence type="inferred from homology"/>
<comment type="similarity">
    <text evidence="2 7">Belongs to the SRP14 family.</text>
</comment>
<dbReference type="Gene3D" id="3.30.720.10">
    <property type="entry name" value="Signal recognition particle alu RNA binding heterodimer, srp9/1"/>
    <property type="match status" value="1"/>
</dbReference>
<comment type="function">
    <text evidence="7">Component of the signal recognition particle (SRP) complex, a ribonucleoprotein complex that mediates the cotranslational targeting of secretory and membrane proteins to the endoplasmic reticulum (ER).</text>
</comment>
<keyword evidence="4 7" id="KW-0694">RNA-binding</keyword>
<evidence type="ECO:0000313" key="9">
    <source>
        <dbReference type="EMBL" id="RCK58814.1"/>
    </source>
</evidence>
<evidence type="ECO:0000256" key="8">
    <source>
        <dbReference type="SAM" id="MobiDB-lite"/>
    </source>
</evidence>
<dbReference type="GO" id="GO:0030942">
    <property type="term" value="F:endoplasmic reticulum signal peptide binding"/>
    <property type="evidence" value="ECO:0007669"/>
    <property type="project" value="UniProtKB-UniRule"/>
</dbReference>
<dbReference type="STRING" id="5486.A0A367XZ11"/>
<evidence type="ECO:0000256" key="5">
    <source>
        <dbReference type="ARBA" id="ARBA00023135"/>
    </source>
</evidence>
<name>A0A367XZ11_9ASCO</name>
<dbReference type="InterPro" id="IPR003210">
    <property type="entry name" value="Signal_recog_particle_SRP14"/>
</dbReference>
<dbReference type="AlphaFoldDB" id="A0A367XZ11"/>
<evidence type="ECO:0000256" key="6">
    <source>
        <dbReference type="ARBA" id="ARBA00023274"/>
    </source>
</evidence>
<evidence type="ECO:0000256" key="2">
    <source>
        <dbReference type="ARBA" id="ARBA00010349"/>
    </source>
</evidence>
<dbReference type="OrthoDB" id="19209at2759"/>
<dbReference type="Proteomes" id="UP000253472">
    <property type="component" value="Unassembled WGS sequence"/>
</dbReference>
<dbReference type="EMBL" id="QLNQ01000027">
    <property type="protein sequence ID" value="RCK58814.1"/>
    <property type="molecule type" value="Genomic_DNA"/>
</dbReference>
<dbReference type="InterPro" id="IPR009018">
    <property type="entry name" value="Signal_recog_particle_SRP9/14"/>
</dbReference>
<comment type="subunit">
    <text evidence="7">Component of a fungal signal recognition particle (SRP) complex that consists of a 7SL RNA molecule (scR1) and at least six protein subunits: SRP72, SRP68, SRP54, SEC65, SRP21 and SRP14.</text>
</comment>
<dbReference type="GO" id="GO:0008312">
    <property type="term" value="F:7S RNA binding"/>
    <property type="evidence" value="ECO:0007669"/>
    <property type="project" value="UniProtKB-UniRule"/>
</dbReference>